<evidence type="ECO:0000256" key="6">
    <source>
        <dbReference type="ARBA" id="ARBA00022553"/>
    </source>
</evidence>
<evidence type="ECO:0000256" key="13">
    <source>
        <dbReference type="ARBA" id="ARBA00037929"/>
    </source>
</evidence>
<feature type="domain" description="Ketoreductase" evidence="26">
    <location>
        <begin position="9"/>
        <end position="189"/>
    </location>
</feature>
<keyword evidence="11" id="KW-0496">Mitochondrion</keyword>
<comment type="catalytic activity">
    <reaction evidence="15">
        <text>testosterone + NAD(+) = androst-4-ene-3,17-dione + NADH + H(+)</text>
        <dbReference type="Rhea" id="RHEA:14929"/>
        <dbReference type="ChEBI" id="CHEBI:15378"/>
        <dbReference type="ChEBI" id="CHEBI:16422"/>
        <dbReference type="ChEBI" id="CHEBI:17347"/>
        <dbReference type="ChEBI" id="CHEBI:57540"/>
        <dbReference type="ChEBI" id="CHEBI:57945"/>
        <dbReference type="EC" id="1.1.1.239"/>
    </reaction>
    <physiologicalReaction direction="left-to-right" evidence="15">
        <dbReference type="Rhea" id="RHEA:14930"/>
    </physiologicalReaction>
</comment>
<evidence type="ECO:0000256" key="5">
    <source>
        <dbReference type="ARBA" id="ARBA00022516"/>
    </source>
</evidence>
<evidence type="ECO:0000256" key="11">
    <source>
        <dbReference type="ARBA" id="ARBA00023128"/>
    </source>
</evidence>
<dbReference type="InterPro" id="IPR020904">
    <property type="entry name" value="Sc_DH/Rdtase_CS"/>
</dbReference>
<comment type="subunit">
    <text evidence="18">Heterotetramer with CBR4; contains two molecules of HSD17B8 and CBR4.</text>
</comment>
<evidence type="ECO:0000313" key="27">
    <source>
        <dbReference type="EMBL" id="CAD5122018.1"/>
    </source>
</evidence>
<evidence type="ECO:0000259" key="26">
    <source>
        <dbReference type="SMART" id="SM00822"/>
    </source>
</evidence>
<dbReference type="Gene3D" id="3.40.50.720">
    <property type="entry name" value="NAD(P)-binding Rossmann-like Domain"/>
    <property type="match status" value="1"/>
</dbReference>
<evidence type="ECO:0000256" key="18">
    <source>
        <dbReference type="ARBA" id="ARBA00065174"/>
    </source>
</evidence>
<dbReference type="EC" id="1.1.1.n12" evidence="4"/>
<evidence type="ECO:0000256" key="23">
    <source>
        <dbReference type="ARBA" id="ARBA00081936"/>
    </source>
</evidence>
<keyword evidence="5" id="KW-0444">Lipid biosynthesis</keyword>
<dbReference type="GO" id="GO:0048038">
    <property type="term" value="F:quinone binding"/>
    <property type="evidence" value="ECO:0007669"/>
    <property type="project" value="TreeGrafter"/>
</dbReference>
<keyword evidence="28" id="KW-1185">Reference proteome</keyword>
<dbReference type="PROSITE" id="PS00061">
    <property type="entry name" value="ADH_SHORT"/>
    <property type="match status" value="1"/>
</dbReference>
<evidence type="ECO:0000256" key="16">
    <source>
        <dbReference type="ARBA" id="ARBA00050435"/>
    </source>
</evidence>
<evidence type="ECO:0000256" key="21">
    <source>
        <dbReference type="ARBA" id="ARBA00077835"/>
    </source>
</evidence>
<name>A0A7I8W1G1_9ANNE</name>
<comment type="catalytic activity">
    <reaction evidence="16">
        <text>17beta-hydroxy-5alpha-androstan-3-one + NAD(+) = 5alpha-androstan-3,17-dione + NADH + H(+)</text>
        <dbReference type="Rhea" id="RHEA:41992"/>
        <dbReference type="ChEBI" id="CHEBI:15378"/>
        <dbReference type="ChEBI" id="CHEBI:15994"/>
        <dbReference type="ChEBI" id="CHEBI:16330"/>
        <dbReference type="ChEBI" id="CHEBI:57540"/>
        <dbReference type="ChEBI" id="CHEBI:57945"/>
    </reaction>
    <physiologicalReaction direction="left-to-right" evidence="16">
        <dbReference type="Rhea" id="RHEA:41993"/>
    </physiologicalReaction>
</comment>
<comment type="catalytic activity">
    <reaction evidence="14">
        <text>17beta-estradiol + NAD(+) = estrone + NADH + H(+)</text>
        <dbReference type="Rhea" id="RHEA:24612"/>
        <dbReference type="ChEBI" id="CHEBI:15378"/>
        <dbReference type="ChEBI" id="CHEBI:16469"/>
        <dbReference type="ChEBI" id="CHEBI:17263"/>
        <dbReference type="ChEBI" id="CHEBI:57540"/>
        <dbReference type="ChEBI" id="CHEBI:57945"/>
        <dbReference type="EC" id="1.1.1.62"/>
    </reaction>
    <physiologicalReaction direction="left-to-right" evidence="14">
        <dbReference type="Rhea" id="RHEA:24613"/>
    </physiologicalReaction>
    <physiologicalReaction direction="right-to-left" evidence="14">
        <dbReference type="Rhea" id="RHEA:24614"/>
    </physiologicalReaction>
</comment>
<dbReference type="GO" id="GO:0006633">
    <property type="term" value="P:fatty acid biosynthetic process"/>
    <property type="evidence" value="ECO:0007669"/>
    <property type="project" value="UniProtKB-KW"/>
</dbReference>
<comment type="caution">
    <text evidence="27">The sequence shown here is derived from an EMBL/GenBank/DDBJ whole genome shotgun (WGS) entry which is preliminary data.</text>
</comment>
<dbReference type="PRINTS" id="PR00080">
    <property type="entry name" value="SDRFAMILY"/>
</dbReference>
<dbReference type="Proteomes" id="UP000549394">
    <property type="component" value="Unassembled WGS sequence"/>
</dbReference>
<keyword evidence="7" id="KW-0276">Fatty acid metabolism</keyword>
<evidence type="ECO:0000256" key="1">
    <source>
        <dbReference type="ARBA" id="ARBA00004305"/>
    </source>
</evidence>
<dbReference type="InterPro" id="IPR036291">
    <property type="entry name" value="NAD(P)-bd_dom_sf"/>
</dbReference>
<reference evidence="27 28" key="1">
    <citation type="submission" date="2020-08" db="EMBL/GenBank/DDBJ databases">
        <authorList>
            <person name="Hejnol A."/>
        </authorList>
    </citation>
    <scope>NUCLEOTIDE SEQUENCE [LARGE SCALE GENOMIC DNA]</scope>
</reference>
<keyword evidence="10" id="KW-0443">Lipid metabolism</keyword>
<evidence type="ECO:0000256" key="8">
    <source>
        <dbReference type="ARBA" id="ARBA00023002"/>
    </source>
</evidence>
<dbReference type="InterPro" id="IPR002347">
    <property type="entry name" value="SDR_fam"/>
</dbReference>
<comment type="pathway">
    <text evidence="2">Lipid metabolism; fatty acid biosynthesis.</text>
</comment>
<comment type="catalytic activity">
    <reaction evidence="17">
        <text>a (3R)-3-hydroxyacyl-CoA + NAD(+) = a 3-oxoacyl-CoA + NADH + H(+)</text>
        <dbReference type="Rhea" id="RHEA:32711"/>
        <dbReference type="ChEBI" id="CHEBI:15378"/>
        <dbReference type="ChEBI" id="CHEBI:57319"/>
        <dbReference type="ChEBI" id="CHEBI:57540"/>
        <dbReference type="ChEBI" id="CHEBI:57945"/>
        <dbReference type="ChEBI" id="CHEBI:90726"/>
        <dbReference type="EC" id="1.1.1.n12"/>
    </reaction>
    <physiologicalReaction direction="left-to-right" evidence="17">
        <dbReference type="Rhea" id="RHEA:32712"/>
    </physiologicalReaction>
</comment>
<evidence type="ECO:0000256" key="25">
    <source>
        <dbReference type="ARBA" id="ARBA00083258"/>
    </source>
</evidence>
<dbReference type="EMBL" id="CAJFCJ010000015">
    <property type="protein sequence ID" value="CAD5122018.1"/>
    <property type="molecule type" value="Genomic_DNA"/>
</dbReference>
<dbReference type="PANTHER" id="PTHR42760:SF83">
    <property type="entry name" value="(3R)-3-HYDROXYACYL-COA DEHYDROGENASE"/>
    <property type="match status" value="1"/>
</dbReference>
<dbReference type="GO" id="GO:0004303">
    <property type="term" value="F:estradiol 17-beta-dehydrogenase [NAD(P)+] activity"/>
    <property type="evidence" value="ECO:0007669"/>
    <property type="project" value="UniProtKB-EC"/>
</dbReference>
<keyword evidence="9" id="KW-0520">NAD</keyword>
<dbReference type="InterPro" id="IPR057326">
    <property type="entry name" value="KR_dom"/>
</dbReference>
<dbReference type="EC" id="1.1.1.239" evidence="19"/>
<evidence type="ECO:0000256" key="15">
    <source>
        <dbReference type="ARBA" id="ARBA00050232"/>
    </source>
</evidence>
<evidence type="ECO:0000256" key="3">
    <source>
        <dbReference type="ARBA" id="ARBA00006484"/>
    </source>
</evidence>
<evidence type="ECO:0000256" key="10">
    <source>
        <dbReference type="ARBA" id="ARBA00023098"/>
    </source>
</evidence>
<evidence type="ECO:0000256" key="17">
    <source>
        <dbReference type="ARBA" id="ARBA00052680"/>
    </source>
</evidence>
<dbReference type="PRINTS" id="PR00081">
    <property type="entry name" value="GDHRDH"/>
</dbReference>
<dbReference type="SUPFAM" id="SSF51735">
    <property type="entry name" value="NAD(P)-binding Rossmann-fold domains"/>
    <property type="match status" value="1"/>
</dbReference>
<organism evidence="27 28">
    <name type="scientific">Dimorphilus gyrociliatus</name>
    <dbReference type="NCBI Taxonomy" id="2664684"/>
    <lineage>
        <taxon>Eukaryota</taxon>
        <taxon>Metazoa</taxon>
        <taxon>Spiralia</taxon>
        <taxon>Lophotrochozoa</taxon>
        <taxon>Annelida</taxon>
        <taxon>Polychaeta</taxon>
        <taxon>Polychaeta incertae sedis</taxon>
        <taxon>Dinophilidae</taxon>
        <taxon>Dimorphilus</taxon>
    </lineage>
</organism>
<comment type="similarity">
    <text evidence="3">Belongs to the short-chain dehydrogenases/reductases (SDR) family.</text>
</comment>
<keyword evidence="8" id="KW-0560">Oxidoreductase</keyword>
<dbReference type="GO" id="GO:0047035">
    <property type="term" value="F:testosterone dehydrogenase (NAD+) activity"/>
    <property type="evidence" value="ECO:0007669"/>
    <property type="project" value="UniProtKB-EC"/>
</dbReference>
<keyword evidence="12" id="KW-0275">Fatty acid biosynthesis</keyword>
<dbReference type="OrthoDB" id="294295at2759"/>
<evidence type="ECO:0000256" key="14">
    <source>
        <dbReference type="ARBA" id="ARBA00049069"/>
    </source>
</evidence>
<dbReference type="SMART" id="SM00822">
    <property type="entry name" value="PKS_KR"/>
    <property type="match status" value="1"/>
</dbReference>
<evidence type="ECO:0000256" key="19">
    <source>
        <dbReference type="ARBA" id="ARBA00066822"/>
    </source>
</evidence>
<protein>
    <recommendedName>
        <fullName evidence="20">(3R)-3-hydroxyacyl-CoA dehydrogenase</fullName>
        <ecNumber evidence="19">1.1.1.239</ecNumber>
        <ecNumber evidence="4">1.1.1.n12</ecNumber>
    </recommendedName>
    <alternativeName>
        <fullName evidence="22">17-beta-hydroxysteroid dehydrogenase 8</fullName>
    </alternativeName>
    <alternativeName>
        <fullName evidence="21">3-ketoacyl-[acyl-carrier-protein] reductase alpha subunit</fullName>
    </alternativeName>
    <alternativeName>
        <fullName evidence="24">3-oxoacyl-[acyl-carrier-protein] reductase</fullName>
    </alternativeName>
    <alternativeName>
        <fullName evidence="25">Estradiol 17-beta-dehydrogenase 8</fullName>
    </alternativeName>
    <alternativeName>
        <fullName evidence="23">Testosterone 17-beta-dehydrogenase 8</fullName>
    </alternativeName>
</protein>
<evidence type="ECO:0000256" key="7">
    <source>
        <dbReference type="ARBA" id="ARBA00022832"/>
    </source>
</evidence>
<gene>
    <name evidence="27" type="ORF">DGYR_LOCUS9884</name>
</gene>
<evidence type="ECO:0000256" key="12">
    <source>
        <dbReference type="ARBA" id="ARBA00023160"/>
    </source>
</evidence>
<dbReference type="FunFam" id="3.40.50.720:FF:000231">
    <property type="entry name" value="Estradiol 17-beta-dehydrogenase 8"/>
    <property type="match status" value="1"/>
</dbReference>
<evidence type="ECO:0000256" key="4">
    <source>
        <dbReference type="ARBA" id="ARBA00012456"/>
    </source>
</evidence>
<evidence type="ECO:0000256" key="2">
    <source>
        <dbReference type="ARBA" id="ARBA00005194"/>
    </source>
</evidence>
<accession>A0A7I8W1G1</accession>
<evidence type="ECO:0000256" key="24">
    <source>
        <dbReference type="ARBA" id="ARBA00083097"/>
    </source>
</evidence>
<evidence type="ECO:0000313" key="28">
    <source>
        <dbReference type="Proteomes" id="UP000549394"/>
    </source>
</evidence>
<evidence type="ECO:0000256" key="20">
    <source>
        <dbReference type="ARBA" id="ARBA00070911"/>
    </source>
</evidence>
<comment type="subcellular location">
    <subcellularLocation>
        <location evidence="1">Mitochondrion matrix</location>
    </subcellularLocation>
</comment>
<evidence type="ECO:0000256" key="9">
    <source>
        <dbReference type="ARBA" id="ARBA00023027"/>
    </source>
</evidence>
<dbReference type="Pfam" id="PF13561">
    <property type="entry name" value="adh_short_C2"/>
    <property type="match status" value="1"/>
</dbReference>
<sequence length="250" mass="26393">MSAQLLSSRLAVVTGAGSGIGWAVGQIFAKQGASIAAVDVNESAAKEHISKLGGGEHGAFQADISKSDQVNDLFKKIFEKFGRAPTILINSAGITRDVTLLKMNEEQLDAVLNVNLKGTILTTQVFGKLFVANKLKDGAIVNLASLAGKMGNIGQCNYSASKAGVQGFTRSAAQEFARFGLRVNAILPGFIETPMTDVVPEQNKQIFTAMTPLKRLGQPEEIANVALFLSSHMSSYMTGVSIDVNGGLSM</sequence>
<keyword evidence="6" id="KW-0597">Phosphoprotein</keyword>
<comment type="pathway">
    <text evidence="13">Steroid biosynthesis; estrogen biosynthesis.</text>
</comment>
<dbReference type="AlphaFoldDB" id="A0A7I8W1G1"/>
<dbReference type="GO" id="GO:0008210">
    <property type="term" value="P:estrogen metabolic process"/>
    <property type="evidence" value="ECO:0007669"/>
    <property type="project" value="UniProtKB-ARBA"/>
</dbReference>
<proteinExistence type="inferred from homology"/>
<evidence type="ECO:0000256" key="22">
    <source>
        <dbReference type="ARBA" id="ARBA00081419"/>
    </source>
</evidence>
<dbReference type="PANTHER" id="PTHR42760">
    <property type="entry name" value="SHORT-CHAIN DEHYDROGENASES/REDUCTASES FAMILY MEMBER"/>
    <property type="match status" value="1"/>
</dbReference>
<dbReference type="GO" id="GO:0005759">
    <property type="term" value="C:mitochondrial matrix"/>
    <property type="evidence" value="ECO:0007669"/>
    <property type="project" value="UniProtKB-SubCell"/>
</dbReference>